<reference evidence="1" key="1">
    <citation type="submission" date="2018-07" db="EMBL/GenBank/DDBJ databases">
        <authorList>
            <consortium name="GenomeTrakr network: Whole genome sequencing for foodborne pathogen traceback"/>
        </authorList>
    </citation>
    <scope>NUCLEOTIDE SEQUENCE [LARGE SCALE GENOMIC DNA]</scope>
    <source>
        <strain evidence="1">CFSAN002851</strain>
    </source>
</reference>
<dbReference type="InterPro" id="IPR006521">
    <property type="entry name" value="Tail_protein_I"/>
</dbReference>
<protein>
    <submittedName>
        <fullName evidence="1">Phage tail protein I</fullName>
    </submittedName>
</protein>
<dbReference type="Proteomes" id="UP000839575">
    <property type="component" value="Unassembled WGS sequence"/>
</dbReference>
<dbReference type="Pfam" id="PF09684">
    <property type="entry name" value="Tail_P2_I"/>
    <property type="match status" value="1"/>
</dbReference>
<dbReference type="AlphaFoldDB" id="A0A5U3EEM2"/>
<evidence type="ECO:0000313" key="1">
    <source>
        <dbReference type="EMBL" id="EBP3998749.1"/>
    </source>
</evidence>
<dbReference type="NCBIfam" id="TIGR01634">
    <property type="entry name" value="tail_P2_I"/>
    <property type="match status" value="1"/>
</dbReference>
<dbReference type="EMBL" id="AAGLPX010000013">
    <property type="protein sequence ID" value="EBP3998749.1"/>
    <property type="molecule type" value="Genomic_DNA"/>
</dbReference>
<name>A0A5U3EEM2_SALET</name>
<accession>A0A5U3EEM2</accession>
<comment type="caution">
    <text evidence="1">The sequence shown here is derived from an EMBL/GenBank/DDBJ whole genome shotgun (WGS) entry which is preliminary data.</text>
</comment>
<proteinExistence type="predicted"/>
<organism evidence="1">
    <name type="scientific">Salmonella enterica I</name>
    <dbReference type="NCBI Taxonomy" id="59201"/>
    <lineage>
        <taxon>Bacteria</taxon>
        <taxon>Pseudomonadati</taxon>
        <taxon>Pseudomonadota</taxon>
        <taxon>Gammaproteobacteria</taxon>
        <taxon>Enterobacterales</taxon>
        <taxon>Enterobacteriaceae</taxon>
        <taxon>Salmonella</taxon>
    </lineage>
</organism>
<gene>
    <name evidence="1" type="ORF">S301_08650</name>
</gene>
<sequence>MSKSLLPTGSTPLEKAAAEAAGQISKLNVPLRLLWDPWRCPLPLLPYLAWAFSVDRWDDNWPEQTRRQIVATSFDVHRKKGTIGAIRRVVTPLGYLRNIQEWWEFSGEPGTFSIDVGVLDSGISEEIQQELERLINDARPISRHLVKLNIIQDIPGNIFSGTVEYDGDIVTIYPGVSS</sequence>